<organism evidence="2 3">
    <name type="scientific">Saccharophagus degradans</name>
    <dbReference type="NCBI Taxonomy" id="86304"/>
    <lineage>
        <taxon>Bacteria</taxon>
        <taxon>Pseudomonadati</taxon>
        <taxon>Pseudomonadota</taxon>
        <taxon>Gammaproteobacteria</taxon>
        <taxon>Cellvibrionales</taxon>
        <taxon>Cellvibrionaceae</taxon>
        <taxon>Saccharophagus</taxon>
    </lineage>
</organism>
<name>A0AAW7XAB3_9GAMM</name>
<dbReference type="PROSITE" id="PS51819">
    <property type="entry name" value="VOC"/>
    <property type="match status" value="1"/>
</dbReference>
<dbReference type="Proteomes" id="UP001169760">
    <property type="component" value="Unassembled WGS sequence"/>
</dbReference>
<dbReference type="Gene3D" id="3.10.180.10">
    <property type="entry name" value="2,3-Dihydroxybiphenyl 1,2-Dioxygenase, domain 1"/>
    <property type="match status" value="1"/>
</dbReference>
<proteinExistence type="predicted"/>
<accession>A0AAW7XAB3</accession>
<dbReference type="SUPFAM" id="SSF54593">
    <property type="entry name" value="Glyoxalase/Bleomycin resistance protein/Dihydroxybiphenyl dioxygenase"/>
    <property type="match status" value="1"/>
</dbReference>
<evidence type="ECO:0000259" key="1">
    <source>
        <dbReference type="PROSITE" id="PS51819"/>
    </source>
</evidence>
<evidence type="ECO:0000313" key="2">
    <source>
        <dbReference type="EMBL" id="MDO6423536.1"/>
    </source>
</evidence>
<dbReference type="AlphaFoldDB" id="A0AAW7XAB3"/>
<dbReference type="Pfam" id="PF00903">
    <property type="entry name" value="Glyoxalase"/>
    <property type="match status" value="1"/>
</dbReference>
<dbReference type="InterPro" id="IPR052164">
    <property type="entry name" value="Anthracycline_SecMetBiosynth"/>
</dbReference>
<reference evidence="2" key="1">
    <citation type="submission" date="2023-07" db="EMBL/GenBank/DDBJ databases">
        <title>Genome content predicts the carbon catabolic preferences of heterotrophic bacteria.</title>
        <authorList>
            <person name="Gralka M."/>
        </authorList>
    </citation>
    <scope>NUCLEOTIDE SEQUENCE</scope>
    <source>
        <strain evidence="2">I3M17_2</strain>
    </source>
</reference>
<dbReference type="InterPro" id="IPR037523">
    <property type="entry name" value="VOC_core"/>
</dbReference>
<dbReference type="PANTHER" id="PTHR33993:SF1">
    <property type="entry name" value="GLYOXALASE FAMILY PROTEIN"/>
    <property type="match status" value="1"/>
</dbReference>
<evidence type="ECO:0000313" key="3">
    <source>
        <dbReference type="Proteomes" id="UP001169760"/>
    </source>
</evidence>
<dbReference type="CDD" id="cd07247">
    <property type="entry name" value="SgaA_N_like"/>
    <property type="match status" value="1"/>
</dbReference>
<protein>
    <submittedName>
        <fullName evidence="2">VOC family protein</fullName>
    </submittedName>
</protein>
<gene>
    <name evidence="2" type="ORF">Q4521_13730</name>
</gene>
<dbReference type="InterPro" id="IPR004360">
    <property type="entry name" value="Glyas_Fos-R_dOase_dom"/>
</dbReference>
<dbReference type="EMBL" id="JAUOPB010000010">
    <property type="protein sequence ID" value="MDO6423536.1"/>
    <property type="molecule type" value="Genomic_DNA"/>
</dbReference>
<feature type="domain" description="VOC" evidence="1">
    <location>
        <begin position="8"/>
        <end position="118"/>
    </location>
</feature>
<sequence length="119" mass="13103">MPELNHHKINYVEFATKDLSASKLFFQAAFNWQFKDYGPEYSAIEEGGLDGGFYQADTCARTENGSALVVLYSANLEATLQSVTAAGGIVIKEIFPFPGGRRFQFLEPGGNELAVWSDI</sequence>
<dbReference type="RefSeq" id="WP_303493183.1">
    <property type="nucleotide sequence ID" value="NZ_JAUOPB010000010.1"/>
</dbReference>
<dbReference type="InterPro" id="IPR029068">
    <property type="entry name" value="Glyas_Bleomycin-R_OHBP_Dase"/>
</dbReference>
<comment type="caution">
    <text evidence="2">The sequence shown here is derived from an EMBL/GenBank/DDBJ whole genome shotgun (WGS) entry which is preliminary data.</text>
</comment>
<dbReference type="PANTHER" id="PTHR33993">
    <property type="entry name" value="GLYOXALASE-RELATED"/>
    <property type="match status" value="1"/>
</dbReference>